<keyword evidence="3" id="KW-0540">Nuclease</keyword>
<comment type="cofactor">
    <cofactor evidence="1">
        <name>Mg(2+)</name>
        <dbReference type="ChEBI" id="CHEBI:18420"/>
    </cofactor>
</comment>
<dbReference type="PANTHER" id="PTHR33653:SF1">
    <property type="entry name" value="RIBONUCLEASE VAPC2"/>
    <property type="match status" value="1"/>
</dbReference>
<gene>
    <name evidence="8" type="ORF">WDJ50_17010</name>
</gene>
<proteinExistence type="inferred from homology"/>
<reference evidence="8" key="1">
    <citation type="submission" date="2024-03" db="EMBL/GenBank/DDBJ databases">
        <title>Deinococcus weizhi sp. nov., isolated from human skin.</title>
        <authorList>
            <person name="Wei Z."/>
            <person name="Tian F."/>
            <person name="Yang C."/>
            <person name="Xin L.T."/>
            <person name="Wen Z.J."/>
            <person name="Lan K.C."/>
            <person name="Yu L."/>
            <person name="Zhe W."/>
            <person name="Dan F.D."/>
            <person name="Jun W."/>
            <person name="Rui Z."/>
            <person name="Yong X.J."/>
            <person name="Ting Y."/>
            <person name="Wei X."/>
            <person name="Xu Z.G."/>
            <person name="Xin Z."/>
            <person name="Dong F.G."/>
            <person name="Ni X.M."/>
            <person name="Zheng M.G."/>
            <person name="Chun Y."/>
            <person name="Qian W.X."/>
        </authorList>
    </citation>
    <scope>NUCLEOTIDE SEQUENCE</scope>
    <source>
        <strain evidence="8">VB142</strain>
    </source>
</reference>
<evidence type="ECO:0000256" key="2">
    <source>
        <dbReference type="ARBA" id="ARBA00022649"/>
    </source>
</evidence>
<evidence type="ECO:0000256" key="5">
    <source>
        <dbReference type="ARBA" id="ARBA00022801"/>
    </source>
</evidence>
<organism evidence="8">
    <name type="scientific">Deinococcus sp. VB142</name>
    <dbReference type="NCBI Taxonomy" id="3112952"/>
    <lineage>
        <taxon>Bacteria</taxon>
        <taxon>Thermotogati</taxon>
        <taxon>Deinococcota</taxon>
        <taxon>Deinococci</taxon>
        <taxon>Deinococcales</taxon>
        <taxon>Deinococcaceae</taxon>
        <taxon>Deinococcus</taxon>
    </lineage>
</organism>
<dbReference type="GO" id="GO:0004518">
    <property type="term" value="F:nuclease activity"/>
    <property type="evidence" value="ECO:0007669"/>
    <property type="project" value="UniProtKB-KW"/>
</dbReference>
<evidence type="ECO:0000256" key="3">
    <source>
        <dbReference type="ARBA" id="ARBA00022722"/>
    </source>
</evidence>
<dbReference type="PANTHER" id="PTHR33653">
    <property type="entry name" value="RIBONUCLEASE VAPC2"/>
    <property type="match status" value="1"/>
</dbReference>
<evidence type="ECO:0000256" key="4">
    <source>
        <dbReference type="ARBA" id="ARBA00022723"/>
    </source>
</evidence>
<dbReference type="SUPFAM" id="SSF88723">
    <property type="entry name" value="PIN domain-like"/>
    <property type="match status" value="1"/>
</dbReference>
<dbReference type="Gene3D" id="3.40.50.1010">
    <property type="entry name" value="5'-nuclease"/>
    <property type="match status" value="1"/>
</dbReference>
<evidence type="ECO:0000313" key="8">
    <source>
        <dbReference type="EMBL" id="WYF46591.1"/>
    </source>
</evidence>
<accession>A0AAU6Q7H3</accession>
<dbReference type="InterPro" id="IPR050556">
    <property type="entry name" value="Type_II_TA_system_RNase"/>
</dbReference>
<keyword evidence="5" id="KW-0378">Hydrolase</keyword>
<dbReference type="RefSeq" id="WP_339098063.1">
    <property type="nucleotide sequence ID" value="NZ_CP149783.1"/>
</dbReference>
<dbReference type="AlphaFoldDB" id="A0AAU6Q7H3"/>
<keyword evidence="6" id="KW-0460">Magnesium</keyword>
<comment type="similarity">
    <text evidence="7">Belongs to the PINc/VapC protein family.</text>
</comment>
<name>A0AAU6Q7H3_9DEIO</name>
<protein>
    <submittedName>
        <fullName evidence="8">Type II toxin-antitoxin system VapC family toxin</fullName>
    </submittedName>
</protein>
<dbReference type="InterPro" id="IPR029060">
    <property type="entry name" value="PIN-like_dom_sf"/>
</dbReference>
<sequence>MLLALWRPEPNALAVSRALGNFASRQRLVLSGPAYGELYGFYPNLEQQLTTLGIQVMPDMPLAAWQRAGEVHAAYARRRRQSGGGVPRRILTDFLIGAHASAHGLSLFTLNTADYADFPEVPLLTL</sequence>
<dbReference type="EMBL" id="CP149783">
    <property type="protein sequence ID" value="WYF46591.1"/>
    <property type="molecule type" value="Genomic_DNA"/>
</dbReference>
<keyword evidence="2" id="KW-1277">Toxin-antitoxin system</keyword>
<keyword evidence="4" id="KW-0479">Metal-binding</keyword>
<evidence type="ECO:0000256" key="1">
    <source>
        <dbReference type="ARBA" id="ARBA00001946"/>
    </source>
</evidence>
<evidence type="ECO:0000256" key="6">
    <source>
        <dbReference type="ARBA" id="ARBA00022842"/>
    </source>
</evidence>
<evidence type="ECO:0000256" key="7">
    <source>
        <dbReference type="ARBA" id="ARBA00038093"/>
    </source>
</evidence>
<dbReference type="GO" id="GO:0016787">
    <property type="term" value="F:hydrolase activity"/>
    <property type="evidence" value="ECO:0007669"/>
    <property type="project" value="UniProtKB-KW"/>
</dbReference>
<dbReference type="GO" id="GO:0046872">
    <property type="term" value="F:metal ion binding"/>
    <property type="evidence" value="ECO:0007669"/>
    <property type="project" value="UniProtKB-KW"/>
</dbReference>